<dbReference type="AlphaFoldDB" id="A0A1Q8YB72"/>
<protein>
    <submittedName>
        <fullName evidence="2">Uncharacterized protein</fullName>
    </submittedName>
</protein>
<dbReference type="Proteomes" id="UP000185911">
    <property type="component" value="Unassembled WGS sequence"/>
</dbReference>
<feature type="region of interest" description="Disordered" evidence="1">
    <location>
        <begin position="1"/>
        <end position="29"/>
    </location>
</feature>
<evidence type="ECO:0000313" key="2">
    <source>
        <dbReference type="EMBL" id="OLP05149.1"/>
    </source>
</evidence>
<dbReference type="EMBL" id="MSYM01000018">
    <property type="protein sequence ID" value="OLP05149.1"/>
    <property type="molecule type" value="Genomic_DNA"/>
</dbReference>
<gene>
    <name evidence="2" type="ORF">BLL52_3970</name>
</gene>
<evidence type="ECO:0000313" key="3">
    <source>
        <dbReference type="Proteomes" id="UP000185911"/>
    </source>
</evidence>
<sequence>MIITKDKTMPTNEAPKKPGRPAKYGQPMSDTMRAASYRTRRREAASAAHENLKEAAPAVLLAALVRQFKALANPDLDHAPVTRELAGLIMAELCERYEIPLPRSPGAI</sequence>
<keyword evidence="3" id="KW-1185">Reference proteome</keyword>
<reference evidence="2 3" key="1">
    <citation type="submission" date="2017-01" db="EMBL/GenBank/DDBJ databases">
        <title>Genome sequence of Rhodoferax antarcticus ANT.BR, a psychrophilic purple nonsulfur bacterium from an Antarctic microbial mat.</title>
        <authorList>
            <person name="Baker J."/>
            <person name="Riester C."/>
            <person name="Skinner B."/>
            <person name="Newell A."/>
            <person name="Swingley W."/>
            <person name="Madigan M."/>
            <person name="Jung D."/>
            <person name="Asao M."/>
            <person name="Chen M."/>
            <person name="Loughlin P."/>
            <person name="Pan H."/>
            <person name="Lin S."/>
            <person name="Li N."/>
            <person name="Shaw J."/>
            <person name="Prado M."/>
            <person name="Sherman C."/>
            <person name="Li X."/>
            <person name="Tang J."/>
            <person name="Blankenship R."/>
            <person name="Zhao T."/>
            <person name="Touchman J."/>
            <person name="Sattley M."/>
        </authorList>
    </citation>
    <scope>NUCLEOTIDE SEQUENCE [LARGE SCALE GENOMIC DNA]</scope>
    <source>
        <strain evidence="2 3">ANT.BR</strain>
    </source>
</reference>
<organism evidence="2 3">
    <name type="scientific">Rhodoferax antarcticus ANT.BR</name>
    <dbReference type="NCBI Taxonomy" id="1111071"/>
    <lineage>
        <taxon>Bacteria</taxon>
        <taxon>Pseudomonadati</taxon>
        <taxon>Pseudomonadota</taxon>
        <taxon>Betaproteobacteria</taxon>
        <taxon>Burkholderiales</taxon>
        <taxon>Comamonadaceae</taxon>
        <taxon>Rhodoferax</taxon>
    </lineage>
</organism>
<evidence type="ECO:0000256" key="1">
    <source>
        <dbReference type="SAM" id="MobiDB-lite"/>
    </source>
</evidence>
<comment type="caution">
    <text evidence="2">The sequence shown here is derived from an EMBL/GenBank/DDBJ whole genome shotgun (WGS) entry which is preliminary data.</text>
</comment>
<proteinExistence type="predicted"/>
<name>A0A1Q8YB72_9BURK</name>
<accession>A0A1Q8YB72</accession>